<evidence type="ECO:0000256" key="3">
    <source>
        <dbReference type="ARBA" id="ARBA00022737"/>
    </source>
</evidence>
<dbReference type="GeneID" id="113470545"/>
<dbReference type="Gene3D" id="3.30.160.60">
    <property type="entry name" value="Classic Zinc Finger"/>
    <property type="match status" value="2"/>
</dbReference>
<feature type="domain" description="C2H2-type" evidence="11">
    <location>
        <begin position="62"/>
        <end position="86"/>
    </location>
</feature>
<keyword evidence="6" id="KW-0805">Transcription regulation</keyword>
<dbReference type="GO" id="GO:0003700">
    <property type="term" value="F:DNA-binding transcription factor activity"/>
    <property type="evidence" value="ECO:0007669"/>
    <property type="project" value="TreeGrafter"/>
</dbReference>
<dbReference type="Pfam" id="PF00096">
    <property type="entry name" value="zf-C2H2"/>
    <property type="match status" value="2"/>
</dbReference>
<dbReference type="PANTHER" id="PTHR45993">
    <property type="entry name" value="B-CELL LYMPHOMA/LEUKEMIA 11"/>
    <property type="match status" value="1"/>
</dbReference>
<keyword evidence="2" id="KW-0479">Metal-binding</keyword>
<dbReference type="PANTHER" id="PTHR45993:SF10">
    <property type="entry name" value="ZINC FINGER PROTEIN 208 ISOFORM X1-RELATED"/>
    <property type="match status" value="1"/>
</dbReference>
<evidence type="ECO:0000256" key="8">
    <source>
        <dbReference type="ARBA" id="ARBA00023163"/>
    </source>
</evidence>
<name>A0A3Q0J8Q7_DIACI</name>
<dbReference type="GO" id="GO:0000978">
    <property type="term" value="F:RNA polymerase II cis-regulatory region sequence-specific DNA binding"/>
    <property type="evidence" value="ECO:0007669"/>
    <property type="project" value="TreeGrafter"/>
</dbReference>
<dbReference type="AlphaFoldDB" id="A0A3Q0J8Q7"/>
<protein>
    <submittedName>
        <fullName evidence="13">Zinc finger protein 22-like</fullName>
    </submittedName>
</protein>
<dbReference type="STRING" id="121845.A0A3Q0J8Q7"/>
<dbReference type="SMART" id="SM00355">
    <property type="entry name" value="ZnF_C2H2"/>
    <property type="match status" value="2"/>
</dbReference>
<proteinExistence type="predicted"/>
<dbReference type="InterPro" id="IPR036236">
    <property type="entry name" value="Znf_C2H2_sf"/>
</dbReference>
<organism evidence="12 13">
    <name type="scientific">Diaphorina citri</name>
    <name type="common">Asian citrus psyllid</name>
    <dbReference type="NCBI Taxonomy" id="121845"/>
    <lineage>
        <taxon>Eukaryota</taxon>
        <taxon>Metazoa</taxon>
        <taxon>Ecdysozoa</taxon>
        <taxon>Arthropoda</taxon>
        <taxon>Hexapoda</taxon>
        <taxon>Insecta</taxon>
        <taxon>Pterygota</taxon>
        <taxon>Neoptera</taxon>
        <taxon>Paraneoptera</taxon>
        <taxon>Hemiptera</taxon>
        <taxon>Sternorrhyncha</taxon>
        <taxon>Psylloidea</taxon>
        <taxon>Psyllidae</taxon>
        <taxon>Diaphorininae</taxon>
        <taxon>Diaphorina</taxon>
    </lineage>
</organism>
<dbReference type="SUPFAM" id="SSF57667">
    <property type="entry name" value="beta-beta-alpha zinc fingers"/>
    <property type="match status" value="2"/>
</dbReference>
<accession>A0A3Q0J8Q7</accession>
<keyword evidence="9" id="KW-0539">Nucleus</keyword>
<dbReference type="FunFam" id="3.30.160.60:FF:000557">
    <property type="entry name" value="zinc finger and SCAN domain-containing protein 29"/>
    <property type="match status" value="1"/>
</dbReference>
<evidence type="ECO:0000313" key="12">
    <source>
        <dbReference type="Proteomes" id="UP000079169"/>
    </source>
</evidence>
<evidence type="ECO:0000256" key="5">
    <source>
        <dbReference type="ARBA" id="ARBA00022833"/>
    </source>
</evidence>
<evidence type="ECO:0000256" key="6">
    <source>
        <dbReference type="ARBA" id="ARBA00023015"/>
    </source>
</evidence>
<dbReference type="RefSeq" id="XP_026684867.1">
    <property type="nucleotide sequence ID" value="XM_026829066.1"/>
</dbReference>
<dbReference type="GO" id="GO:0005634">
    <property type="term" value="C:nucleus"/>
    <property type="evidence" value="ECO:0007669"/>
    <property type="project" value="UniProtKB-SubCell"/>
</dbReference>
<sequence length="86" mass="10455">MQFHIRKHTGEKPYKCDQCSYKCKQSCDLRRHIRIRHSLTEGVERKHCMALHIRKHTGEKPYTCNYCDRKFKQSSHLYTHVKVRHS</sequence>
<dbReference type="PROSITE" id="PS50157">
    <property type="entry name" value="ZINC_FINGER_C2H2_2"/>
    <property type="match status" value="2"/>
</dbReference>
<evidence type="ECO:0000256" key="10">
    <source>
        <dbReference type="PROSITE-ProRule" id="PRU00042"/>
    </source>
</evidence>
<evidence type="ECO:0000256" key="9">
    <source>
        <dbReference type="ARBA" id="ARBA00023242"/>
    </source>
</evidence>
<keyword evidence="4 10" id="KW-0863">Zinc-finger</keyword>
<dbReference type="Proteomes" id="UP000079169">
    <property type="component" value="Unplaced"/>
</dbReference>
<dbReference type="InterPro" id="IPR013087">
    <property type="entry name" value="Znf_C2H2_type"/>
</dbReference>
<dbReference type="GO" id="GO:0008270">
    <property type="term" value="F:zinc ion binding"/>
    <property type="evidence" value="ECO:0007669"/>
    <property type="project" value="UniProtKB-KW"/>
</dbReference>
<evidence type="ECO:0000256" key="1">
    <source>
        <dbReference type="ARBA" id="ARBA00004123"/>
    </source>
</evidence>
<dbReference type="KEGG" id="dci:113470545"/>
<reference evidence="13" key="1">
    <citation type="submission" date="2025-08" db="UniProtKB">
        <authorList>
            <consortium name="RefSeq"/>
        </authorList>
    </citation>
    <scope>IDENTIFICATION</scope>
</reference>
<evidence type="ECO:0000259" key="11">
    <source>
        <dbReference type="PROSITE" id="PS50157"/>
    </source>
</evidence>
<keyword evidence="5" id="KW-0862">Zinc</keyword>
<dbReference type="GO" id="GO:0006357">
    <property type="term" value="P:regulation of transcription by RNA polymerase II"/>
    <property type="evidence" value="ECO:0007669"/>
    <property type="project" value="TreeGrafter"/>
</dbReference>
<dbReference type="PROSITE" id="PS00028">
    <property type="entry name" value="ZINC_FINGER_C2H2_1"/>
    <property type="match status" value="2"/>
</dbReference>
<evidence type="ECO:0000313" key="13">
    <source>
        <dbReference type="RefSeq" id="XP_026684867.1"/>
    </source>
</evidence>
<evidence type="ECO:0000256" key="2">
    <source>
        <dbReference type="ARBA" id="ARBA00022723"/>
    </source>
</evidence>
<keyword evidence="7" id="KW-0238">DNA-binding</keyword>
<dbReference type="FunFam" id="3.30.160.60:FF:000446">
    <property type="entry name" value="Zinc finger protein"/>
    <property type="match status" value="1"/>
</dbReference>
<keyword evidence="12" id="KW-1185">Reference proteome</keyword>
<dbReference type="PaxDb" id="121845-A0A3Q0J8Q7"/>
<gene>
    <name evidence="13" type="primary">LOC113470545</name>
</gene>
<evidence type="ECO:0000256" key="4">
    <source>
        <dbReference type="ARBA" id="ARBA00022771"/>
    </source>
</evidence>
<keyword evidence="8" id="KW-0804">Transcription</keyword>
<evidence type="ECO:0000256" key="7">
    <source>
        <dbReference type="ARBA" id="ARBA00023125"/>
    </source>
</evidence>
<feature type="domain" description="C2H2-type" evidence="11">
    <location>
        <begin position="14"/>
        <end position="42"/>
    </location>
</feature>
<comment type="subcellular location">
    <subcellularLocation>
        <location evidence="1">Nucleus</location>
    </subcellularLocation>
</comment>
<dbReference type="InterPro" id="IPR051497">
    <property type="entry name" value="Dev/Hematopoietic_TF"/>
</dbReference>
<keyword evidence="3" id="KW-0677">Repeat</keyword>